<sequence length="128" mass="13386">MELSKLRCWLQQQCKKYAFYAFILFALQYKWRFRIYFLRKCVSLLSKNMAYATCLLVGGLVATPAWSADCVSGVNTANCSVPAGSSSVVIEVWGGGGGSGGGDIGIDGGGGGGSAYCKGSFSLAAAQS</sequence>
<organism evidence="1 2">
    <name type="scientific">Comamonas squillarum</name>
    <dbReference type="NCBI Taxonomy" id="2977320"/>
    <lineage>
        <taxon>Bacteria</taxon>
        <taxon>Pseudomonadati</taxon>
        <taxon>Pseudomonadota</taxon>
        <taxon>Betaproteobacteria</taxon>
        <taxon>Burkholderiales</taxon>
        <taxon>Comamonadaceae</taxon>
        <taxon>Comamonas</taxon>
    </lineage>
</organism>
<accession>A0ABY5ZYA7</accession>
<reference evidence="1" key="1">
    <citation type="submission" date="2022-09" db="EMBL/GenBank/DDBJ databases">
        <title>Bacterial diversity in gut of crayfish and pufferfish.</title>
        <authorList>
            <person name="Huang Y."/>
        </authorList>
    </citation>
    <scope>NUCLEOTIDE SEQUENCE</scope>
    <source>
        <strain evidence="1">PR12</strain>
    </source>
</reference>
<dbReference type="EMBL" id="CP104377">
    <property type="protein sequence ID" value="UXC18982.1"/>
    <property type="molecule type" value="Genomic_DNA"/>
</dbReference>
<name>A0ABY5ZYA7_9BURK</name>
<protein>
    <recommendedName>
        <fullName evidence="3">ESPR domain-containing protein</fullName>
    </recommendedName>
</protein>
<keyword evidence="2" id="KW-1185">Reference proteome</keyword>
<proteinExistence type="predicted"/>
<evidence type="ECO:0000313" key="2">
    <source>
        <dbReference type="Proteomes" id="UP001058290"/>
    </source>
</evidence>
<evidence type="ECO:0000313" key="1">
    <source>
        <dbReference type="EMBL" id="UXC18982.1"/>
    </source>
</evidence>
<evidence type="ECO:0008006" key="3">
    <source>
        <dbReference type="Google" id="ProtNLM"/>
    </source>
</evidence>
<gene>
    <name evidence="1" type="ORF">N4T19_02320</name>
</gene>
<dbReference type="Proteomes" id="UP001058290">
    <property type="component" value="Chromosome"/>
</dbReference>
<dbReference type="RefSeq" id="WP_260719342.1">
    <property type="nucleotide sequence ID" value="NZ_CP104377.1"/>
</dbReference>